<keyword evidence="5" id="KW-0408">Iron</keyword>
<protein>
    <recommendedName>
        <fullName evidence="1">bis(5'-nucleosyl)-tetraphosphatase (symmetrical)</fullName>
        <ecNumber evidence="1">3.6.1.41</ecNumber>
    </recommendedName>
</protein>
<keyword evidence="2" id="KW-0479">Metal-binding</keyword>
<dbReference type="InterPro" id="IPR003607">
    <property type="entry name" value="HD/PDEase_dom"/>
</dbReference>
<keyword evidence="3" id="KW-0547">Nucleotide-binding</keyword>
<evidence type="ECO:0000256" key="5">
    <source>
        <dbReference type="ARBA" id="ARBA00023004"/>
    </source>
</evidence>
<dbReference type="SUPFAM" id="SSF109604">
    <property type="entry name" value="HD-domain/PDEase-like"/>
    <property type="match status" value="1"/>
</dbReference>
<dbReference type="InterPro" id="IPR051094">
    <property type="entry name" value="Diverse_Catalytic_Enzymes"/>
</dbReference>
<dbReference type="GO" id="GO:0008803">
    <property type="term" value="F:bis(5'-nucleosyl)-tetraphosphatase (symmetrical) activity"/>
    <property type="evidence" value="ECO:0007669"/>
    <property type="project" value="UniProtKB-EC"/>
</dbReference>
<evidence type="ECO:0000313" key="9">
    <source>
        <dbReference type="Proteomes" id="UP001060112"/>
    </source>
</evidence>
<dbReference type="InterPro" id="IPR023214">
    <property type="entry name" value="HAD_sf"/>
</dbReference>
<gene>
    <name evidence="8" type="primary">yqeK</name>
    <name evidence="8" type="ORF">NMU03_09655</name>
</gene>
<dbReference type="InterPro" id="IPR023198">
    <property type="entry name" value="PGP-like_dom2"/>
</dbReference>
<keyword evidence="4 8" id="KW-0378">Hydrolase</keyword>
<dbReference type="PANTHER" id="PTHR35795:SF1">
    <property type="entry name" value="BIS(5'-NUCLEOSYL)-TETRAPHOSPHATASE, SYMMETRICAL"/>
    <property type="match status" value="1"/>
</dbReference>
<dbReference type="Gene3D" id="1.10.150.240">
    <property type="entry name" value="Putative phosphatase, domain 2"/>
    <property type="match status" value="1"/>
</dbReference>
<name>A0ABY5HZJ4_9FIRM</name>
<reference evidence="8" key="1">
    <citation type="submission" date="2022-07" db="EMBL/GenBank/DDBJ databases">
        <title>Faecal culturing of patients with breast cancer.</title>
        <authorList>
            <person name="Teng N.M.Y."/>
            <person name="Kiu R."/>
            <person name="Evans R."/>
            <person name="Baker D.J."/>
            <person name="Zenner C."/>
            <person name="Robinson S.D."/>
            <person name="Hall L.J."/>
        </authorList>
    </citation>
    <scope>NUCLEOTIDE SEQUENCE</scope>
    <source>
        <strain evidence="8">LH1062</strain>
    </source>
</reference>
<keyword evidence="9" id="KW-1185">Reference proteome</keyword>
<dbReference type="EC" id="3.6.1.41" evidence="1"/>
<dbReference type="Pfam" id="PF13419">
    <property type="entry name" value="HAD_2"/>
    <property type="match status" value="1"/>
</dbReference>
<evidence type="ECO:0000259" key="7">
    <source>
        <dbReference type="SMART" id="SM00471"/>
    </source>
</evidence>
<accession>A0ABY5HZJ4</accession>
<dbReference type="InterPro" id="IPR006439">
    <property type="entry name" value="HAD-SF_hydro_IA"/>
</dbReference>
<evidence type="ECO:0000256" key="1">
    <source>
        <dbReference type="ARBA" id="ARBA00012506"/>
    </source>
</evidence>
<evidence type="ECO:0000256" key="3">
    <source>
        <dbReference type="ARBA" id="ARBA00022741"/>
    </source>
</evidence>
<dbReference type="InterPro" id="IPR041492">
    <property type="entry name" value="HAD_2"/>
</dbReference>
<dbReference type="CDD" id="cd00077">
    <property type="entry name" value="HDc"/>
    <property type="match status" value="1"/>
</dbReference>
<dbReference type="InterPro" id="IPR036412">
    <property type="entry name" value="HAD-like_sf"/>
</dbReference>
<evidence type="ECO:0000256" key="6">
    <source>
        <dbReference type="ARBA" id="ARBA00049417"/>
    </source>
</evidence>
<dbReference type="InterPro" id="IPR005249">
    <property type="entry name" value="YqeK"/>
</dbReference>
<evidence type="ECO:0000256" key="4">
    <source>
        <dbReference type="ARBA" id="ARBA00022801"/>
    </source>
</evidence>
<dbReference type="Gene3D" id="1.10.3210.10">
    <property type="entry name" value="Hypothetical protein af1432"/>
    <property type="match status" value="1"/>
</dbReference>
<dbReference type="SMART" id="SM00471">
    <property type="entry name" value="HDc"/>
    <property type="match status" value="1"/>
</dbReference>
<evidence type="ECO:0000313" key="8">
    <source>
        <dbReference type="EMBL" id="UTY37972.1"/>
    </source>
</evidence>
<organism evidence="8 9">
    <name type="scientific">Allocoprobacillus halotolerans</name>
    <dbReference type="NCBI Taxonomy" id="2944914"/>
    <lineage>
        <taxon>Bacteria</taxon>
        <taxon>Bacillati</taxon>
        <taxon>Bacillota</taxon>
        <taxon>Erysipelotrichia</taxon>
        <taxon>Erysipelotrichales</taxon>
        <taxon>Erysipelotrichaceae</taxon>
        <taxon>Allocoprobacillus</taxon>
    </lineage>
</organism>
<dbReference type="NCBIfam" id="TIGR00488">
    <property type="entry name" value="bis(5'-nucleosyl)-tetraphosphatase (symmetrical) YqeK"/>
    <property type="match status" value="1"/>
</dbReference>
<dbReference type="PANTHER" id="PTHR35795">
    <property type="entry name" value="SLR1885 PROTEIN"/>
    <property type="match status" value="1"/>
</dbReference>
<dbReference type="Gene3D" id="3.40.50.1000">
    <property type="entry name" value="HAD superfamily/HAD-like"/>
    <property type="match status" value="1"/>
</dbReference>
<dbReference type="SFLD" id="SFLDG01129">
    <property type="entry name" value="C1.5:_HAD__Beta-PGM__Phosphata"/>
    <property type="match status" value="1"/>
</dbReference>
<evidence type="ECO:0000256" key="2">
    <source>
        <dbReference type="ARBA" id="ARBA00022723"/>
    </source>
</evidence>
<dbReference type="EMBL" id="CP101620">
    <property type="protein sequence ID" value="UTY37972.1"/>
    <property type="molecule type" value="Genomic_DNA"/>
</dbReference>
<dbReference type="Proteomes" id="UP001060112">
    <property type="component" value="Chromosome"/>
</dbReference>
<dbReference type="InterPro" id="IPR006674">
    <property type="entry name" value="HD_domain"/>
</dbReference>
<feature type="domain" description="HD/PDEase" evidence="7">
    <location>
        <begin position="24"/>
        <end position="152"/>
    </location>
</feature>
<sequence length="415" mass="47738">MSYTIYQSACDLQEHVCQILKENHCLHTLEHVLKVANQAKLMAIQWHSDVEKCYQAALLHDISAIMPRNEMYDFALQQGWQIDQACQKYPFLLHQRISAWMASQYFGIDDEEVLSAISCRTTLKREAGDIDMIVFLADKIAWDQSGIPPYLELIETALPVSLEKACWIFLDDQLKNHRILYPHQWLLEAYQDLKMKLERKGIMKKYKAIIYDIDGTVLNTLNMNMYPLMKIIKEELNEDWSFEDVLKFAAYPGMKVMEELGIQDKEKTYARWVQYVNAYEEGASLYEGFETVFPAFQKAGIIQAVVSAKTKAQYQIDMVDKGLDQYMEVAILAEDTTKHKPDPEPLLECIKRLQVDLTDVIYIGDAKSDALASLNAHINFGYAKWGNVLKEDLEGATFIFEKPLDLLGLIDATTE</sequence>
<dbReference type="NCBIfam" id="TIGR01549">
    <property type="entry name" value="HAD-SF-IA-v1"/>
    <property type="match status" value="1"/>
</dbReference>
<comment type="catalytic activity">
    <reaction evidence="6">
        <text>P(1),P(4)-bis(5'-adenosyl) tetraphosphate + H2O = 2 ADP + 2 H(+)</text>
        <dbReference type="Rhea" id="RHEA:24252"/>
        <dbReference type="ChEBI" id="CHEBI:15377"/>
        <dbReference type="ChEBI" id="CHEBI:15378"/>
        <dbReference type="ChEBI" id="CHEBI:58141"/>
        <dbReference type="ChEBI" id="CHEBI:456216"/>
        <dbReference type="EC" id="3.6.1.41"/>
    </reaction>
</comment>
<dbReference type="Pfam" id="PF01966">
    <property type="entry name" value="HD"/>
    <property type="match status" value="1"/>
</dbReference>
<proteinExistence type="predicted"/>
<dbReference type="SFLD" id="SFLDS00003">
    <property type="entry name" value="Haloacid_Dehalogenase"/>
    <property type="match status" value="1"/>
</dbReference>
<dbReference type="SUPFAM" id="SSF56784">
    <property type="entry name" value="HAD-like"/>
    <property type="match status" value="1"/>
</dbReference>
<dbReference type="RefSeq" id="WP_290137973.1">
    <property type="nucleotide sequence ID" value="NZ_CP101620.1"/>
</dbReference>